<dbReference type="Gene3D" id="1.10.10.10">
    <property type="entry name" value="Winged helix-like DNA-binding domain superfamily/Winged helix DNA-binding domain"/>
    <property type="match status" value="1"/>
</dbReference>
<keyword evidence="2" id="KW-0540">Nuclease</keyword>
<sequence>MSNFSLHNLVFYSFNKNLKIDKEKVVDHIDANKLNNNLNNLRLISLSENVQNAYYTQQVNSNKKQVIQYSKDGEKLNIFPSAKEAGR</sequence>
<proteinExistence type="predicted"/>
<name>A0A8S5V988_9CAUD</name>
<dbReference type="Pfam" id="PF13392">
    <property type="entry name" value="HNH_3"/>
    <property type="match status" value="1"/>
</dbReference>
<evidence type="ECO:0000313" key="2">
    <source>
        <dbReference type="EMBL" id="DAG03256.1"/>
    </source>
</evidence>
<evidence type="ECO:0000259" key="1">
    <source>
        <dbReference type="Pfam" id="PF13392"/>
    </source>
</evidence>
<dbReference type="GO" id="GO:0004519">
    <property type="term" value="F:endonuclease activity"/>
    <property type="evidence" value="ECO:0007669"/>
    <property type="project" value="UniProtKB-KW"/>
</dbReference>
<dbReference type="Gene3D" id="3.90.75.20">
    <property type="match status" value="1"/>
</dbReference>
<organism evidence="2">
    <name type="scientific">Siphoviridae sp. ct2D011</name>
    <dbReference type="NCBI Taxonomy" id="2825314"/>
    <lineage>
        <taxon>Viruses</taxon>
        <taxon>Duplodnaviria</taxon>
        <taxon>Heunggongvirae</taxon>
        <taxon>Uroviricota</taxon>
        <taxon>Caudoviricetes</taxon>
    </lineage>
</organism>
<reference evidence="2" key="1">
    <citation type="journal article" date="2021" name="Proc. Natl. Acad. Sci. U.S.A.">
        <title>A Catalog of Tens of Thousands of Viruses from Human Metagenomes Reveals Hidden Associations with Chronic Diseases.</title>
        <authorList>
            <person name="Tisza M.J."/>
            <person name="Buck C.B."/>
        </authorList>
    </citation>
    <scope>NUCLEOTIDE SEQUENCE</scope>
    <source>
        <strain evidence="2">Ct2D011</strain>
    </source>
</reference>
<dbReference type="InterPro" id="IPR044925">
    <property type="entry name" value="His-Me_finger_sf"/>
</dbReference>
<dbReference type="SUPFAM" id="SSF54060">
    <property type="entry name" value="His-Me finger endonucleases"/>
    <property type="match status" value="1"/>
</dbReference>
<dbReference type="InterPro" id="IPR003615">
    <property type="entry name" value="HNH_nuc"/>
</dbReference>
<keyword evidence="2" id="KW-0255">Endonuclease</keyword>
<protein>
    <submittedName>
        <fullName evidence="2">Homing endonuclease</fullName>
    </submittedName>
</protein>
<keyword evidence="2" id="KW-0378">Hydrolase</keyword>
<accession>A0A8S5V988</accession>
<dbReference type="EMBL" id="BK016226">
    <property type="protein sequence ID" value="DAG03256.1"/>
    <property type="molecule type" value="Genomic_DNA"/>
</dbReference>
<feature type="domain" description="HNH nuclease" evidence="1">
    <location>
        <begin position="7"/>
        <end position="50"/>
    </location>
</feature>
<dbReference type="InterPro" id="IPR036388">
    <property type="entry name" value="WH-like_DNA-bd_sf"/>
</dbReference>